<feature type="transmembrane region" description="Helical" evidence="1">
    <location>
        <begin position="53"/>
        <end position="72"/>
    </location>
</feature>
<feature type="transmembrane region" description="Helical" evidence="1">
    <location>
        <begin position="84"/>
        <end position="108"/>
    </location>
</feature>
<dbReference type="AlphaFoldDB" id="A0AAD0L633"/>
<dbReference type="Proteomes" id="UP000251617">
    <property type="component" value="Chromosome"/>
</dbReference>
<gene>
    <name evidence="2" type="ORF">C1S65_09150</name>
</gene>
<feature type="transmembrane region" description="Helical" evidence="1">
    <location>
        <begin position="532"/>
        <end position="559"/>
    </location>
</feature>
<evidence type="ECO:0000313" key="3">
    <source>
        <dbReference type="Proteomes" id="UP000251617"/>
    </source>
</evidence>
<keyword evidence="1" id="KW-0472">Membrane</keyword>
<proteinExistence type="predicted"/>
<evidence type="ECO:0000313" key="2">
    <source>
        <dbReference type="EMBL" id="AXA24269.1"/>
    </source>
</evidence>
<sequence>MWLKVAFINQNKQTIGIALGVIEYIFKQDYSKQALELVEKKDAGARLMQGIEYALNVIAMVFFAIIYAAIILKSLFNGAYKGMVMGWNVFPFSAITFILAIAIATGHFTIFCKILIAVVIFGCFAMAYGVNIFMHLASDVSGVSTRFNAQAHEFAQGMVYGAVEWHIQDITARRGMLVETGNVENTNKGVVLRDKEFTKCLLSDAQTPAGKSAPKYYQAADIEKTQYCADKELGYSTYRIGYVKDLKATDESAGVFAKFIANQPQYRAVADEIVTNICGSVYRQHQDLINDYNSVCLDLKPNGFILVGNDDIVQTLKGSTVVDPDVMKSKLDALVSDYATFTYTEMLKNANKVDNKFDKSVSLDEMFQNFQIGAEYKKAYEVAGMKTIDIQIINEVAIKKSKLQQALGIEENLDIFGGNGTNETFGLNKYFQSLKPQFNMNSEIIKLLDGIAGNSLSDIGIQYADCFEEKGRCNSGTVNFVTPLIETAHTAIPWMASAYTMALMVKTYYKSKFESADEHDPNREYYKQNERFYNGFASAELGMMLVLGVAFLFLFKVLILDYANLMMKGITTPILLPFAAGFAFIVSSHNQMFRDDGESFNDLMKKYGVYDVILRLPLVVTGFIIGLCVMTIVMFIASITLATMFGGFAVDNSGAGTLTLALKAMYFVFMYIVAYLASFVIGMQVAFKSTEKAINELCGNAVRFDDAVGEILAKTKSILAK</sequence>
<feature type="transmembrane region" description="Helical" evidence="1">
    <location>
        <begin position="665"/>
        <end position="687"/>
    </location>
</feature>
<feature type="transmembrane region" description="Helical" evidence="1">
    <location>
        <begin position="565"/>
        <end position="586"/>
    </location>
</feature>
<keyword evidence="1" id="KW-1133">Transmembrane helix</keyword>
<name>A0AAD0L633_PSEPU</name>
<evidence type="ECO:0000256" key="1">
    <source>
        <dbReference type="SAM" id="Phobius"/>
    </source>
</evidence>
<organism evidence="2 3">
    <name type="scientific">Pseudomonas putida</name>
    <name type="common">Arthrobacter siderocapsulatus</name>
    <dbReference type="NCBI Taxonomy" id="303"/>
    <lineage>
        <taxon>Bacteria</taxon>
        <taxon>Pseudomonadati</taxon>
        <taxon>Pseudomonadota</taxon>
        <taxon>Gammaproteobacteria</taxon>
        <taxon>Pseudomonadales</taxon>
        <taxon>Pseudomonadaceae</taxon>
        <taxon>Pseudomonas</taxon>
    </lineage>
</organism>
<protein>
    <submittedName>
        <fullName evidence="2">Uncharacterized protein</fullName>
    </submittedName>
</protein>
<feature type="transmembrane region" description="Helical" evidence="1">
    <location>
        <begin position="114"/>
        <end position="137"/>
    </location>
</feature>
<feature type="transmembrane region" description="Helical" evidence="1">
    <location>
        <begin position="612"/>
        <end position="645"/>
    </location>
</feature>
<accession>A0AAD0L633</accession>
<dbReference type="EMBL" id="CP030750">
    <property type="protein sequence ID" value="AXA24269.1"/>
    <property type="molecule type" value="Genomic_DNA"/>
</dbReference>
<keyword evidence="1" id="KW-0812">Transmembrane</keyword>
<reference evidence="2 3" key="1">
    <citation type="submission" date="2018-06" db="EMBL/GenBank/DDBJ databases">
        <title>The genome of Pseudomonas putida NX-1, a lignin degrader.</title>
        <authorList>
            <person name="Xu Z."/>
        </authorList>
    </citation>
    <scope>NUCLEOTIDE SEQUENCE [LARGE SCALE GENOMIC DNA]</scope>
    <source>
        <strain evidence="2 3">NX-1</strain>
    </source>
</reference>